<dbReference type="PROSITE" id="PS50109">
    <property type="entry name" value="HIS_KIN"/>
    <property type="match status" value="1"/>
</dbReference>
<dbReference type="InterPro" id="IPR003594">
    <property type="entry name" value="HATPase_dom"/>
</dbReference>
<protein>
    <recommendedName>
        <fullName evidence="3">histidine kinase</fullName>
        <ecNumber evidence="3">2.7.13.3</ecNumber>
    </recommendedName>
</protein>
<reference evidence="14 15" key="1">
    <citation type="submission" date="2019-10" db="EMBL/GenBank/DDBJ databases">
        <title>Whole genome shotgun sequence of Acrocarpospora pleiomorpha NBRC 16267.</title>
        <authorList>
            <person name="Ichikawa N."/>
            <person name="Kimura A."/>
            <person name="Kitahashi Y."/>
            <person name="Komaki H."/>
            <person name="Oguchi A."/>
        </authorList>
    </citation>
    <scope>NUCLEOTIDE SEQUENCE [LARGE SCALE GENOMIC DNA]</scope>
    <source>
        <strain evidence="14 15">NBRC 16267</strain>
    </source>
</reference>
<dbReference type="PROSITE" id="PS50885">
    <property type="entry name" value="HAMP"/>
    <property type="match status" value="1"/>
</dbReference>
<keyword evidence="5" id="KW-0808">Transferase</keyword>
<evidence type="ECO:0000256" key="7">
    <source>
        <dbReference type="ARBA" id="ARBA00022777"/>
    </source>
</evidence>
<sequence length="380" mass="40571">MLTIRARLCLSYAALVAGCGAVLITLVYLYMRYVPSYELPTAPATELDPTDLGLDQVQPAHALEIRTVDDFFENLVIASLIALGILIILGGIVGWVMAGRIIRPLAAINAGANRAASGDLDHRIGLEGPHDEIRDLSATFDRMLASLEHAFESQQRFAANASHELRSPLTTVKTMIDVTLSDPDVDPGELRALAERIRDVNQSNIDTVEALLDLASASNARLVPERIDVTALIDEVAAELTAELEASELTLTTRTAEAWAFGSPILLRQALSNLLRNASRHNHLGGHIIVRTLMSPTATHVTVSNTGATISQETVAQLTEPFARAHGRTLTRGSGHGLGLAIVAAIARAHEGALTLTPNSDGGLTAHLDLPISQTDPVSR</sequence>
<dbReference type="InterPro" id="IPR003661">
    <property type="entry name" value="HisK_dim/P_dom"/>
</dbReference>
<dbReference type="InterPro" id="IPR005467">
    <property type="entry name" value="His_kinase_dom"/>
</dbReference>
<dbReference type="Pfam" id="PF02518">
    <property type="entry name" value="HATPase_c"/>
    <property type="match status" value="1"/>
</dbReference>
<organism evidence="14 15">
    <name type="scientific">Acrocarpospora pleiomorpha</name>
    <dbReference type="NCBI Taxonomy" id="90975"/>
    <lineage>
        <taxon>Bacteria</taxon>
        <taxon>Bacillati</taxon>
        <taxon>Actinomycetota</taxon>
        <taxon>Actinomycetes</taxon>
        <taxon>Streptosporangiales</taxon>
        <taxon>Streptosporangiaceae</taxon>
        <taxon>Acrocarpospora</taxon>
    </lineage>
</organism>
<dbReference type="EC" id="2.7.13.3" evidence="3"/>
<feature type="transmembrane region" description="Helical" evidence="11">
    <location>
        <begin position="75"/>
        <end position="98"/>
    </location>
</feature>
<evidence type="ECO:0000256" key="8">
    <source>
        <dbReference type="ARBA" id="ARBA00022989"/>
    </source>
</evidence>
<dbReference type="InterPro" id="IPR036097">
    <property type="entry name" value="HisK_dim/P_sf"/>
</dbReference>
<dbReference type="SMART" id="SM00388">
    <property type="entry name" value="HisKA"/>
    <property type="match status" value="1"/>
</dbReference>
<dbReference type="SUPFAM" id="SSF158472">
    <property type="entry name" value="HAMP domain-like"/>
    <property type="match status" value="1"/>
</dbReference>
<evidence type="ECO:0000256" key="6">
    <source>
        <dbReference type="ARBA" id="ARBA00022692"/>
    </source>
</evidence>
<dbReference type="EMBL" id="BLAF01000006">
    <property type="protein sequence ID" value="GES18092.1"/>
    <property type="molecule type" value="Genomic_DNA"/>
</dbReference>
<dbReference type="InterPro" id="IPR036890">
    <property type="entry name" value="HATPase_C_sf"/>
</dbReference>
<dbReference type="InterPro" id="IPR050428">
    <property type="entry name" value="TCS_sensor_his_kinase"/>
</dbReference>
<dbReference type="PANTHER" id="PTHR45436:SF5">
    <property type="entry name" value="SENSOR HISTIDINE KINASE TRCS"/>
    <property type="match status" value="1"/>
</dbReference>
<keyword evidence="15" id="KW-1185">Reference proteome</keyword>
<proteinExistence type="predicted"/>
<dbReference type="Proteomes" id="UP000377595">
    <property type="component" value="Unassembled WGS sequence"/>
</dbReference>
<dbReference type="CDD" id="cd06225">
    <property type="entry name" value="HAMP"/>
    <property type="match status" value="1"/>
</dbReference>
<evidence type="ECO:0000256" key="3">
    <source>
        <dbReference type="ARBA" id="ARBA00012438"/>
    </source>
</evidence>
<comment type="caution">
    <text evidence="14">The sequence shown here is derived from an EMBL/GenBank/DDBJ whole genome shotgun (WGS) entry which is preliminary data.</text>
</comment>
<dbReference type="SUPFAM" id="SSF55874">
    <property type="entry name" value="ATPase domain of HSP90 chaperone/DNA topoisomerase II/histidine kinase"/>
    <property type="match status" value="1"/>
</dbReference>
<dbReference type="CDD" id="cd00082">
    <property type="entry name" value="HisKA"/>
    <property type="match status" value="1"/>
</dbReference>
<dbReference type="PROSITE" id="PS51257">
    <property type="entry name" value="PROKAR_LIPOPROTEIN"/>
    <property type="match status" value="1"/>
</dbReference>
<dbReference type="Pfam" id="PF00672">
    <property type="entry name" value="HAMP"/>
    <property type="match status" value="1"/>
</dbReference>
<gene>
    <name evidence="14" type="ORF">Aple_009870</name>
</gene>
<keyword evidence="9" id="KW-0902">Two-component regulatory system</keyword>
<dbReference type="Gene3D" id="1.10.287.130">
    <property type="match status" value="1"/>
</dbReference>
<evidence type="ECO:0000259" key="13">
    <source>
        <dbReference type="PROSITE" id="PS50885"/>
    </source>
</evidence>
<evidence type="ECO:0000256" key="9">
    <source>
        <dbReference type="ARBA" id="ARBA00023012"/>
    </source>
</evidence>
<comment type="catalytic activity">
    <reaction evidence="1">
        <text>ATP + protein L-histidine = ADP + protein N-phospho-L-histidine.</text>
        <dbReference type="EC" id="2.7.13.3"/>
    </reaction>
</comment>
<accession>A0A5M3XBF4</accession>
<evidence type="ECO:0000256" key="10">
    <source>
        <dbReference type="ARBA" id="ARBA00023136"/>
    </source>
</evidence>
<dbReference type="Gene3D" id="6.10.340.10">
    <property type="match status" value="1"/>
</dbReference>
<feature type="domain" description="HAMP" evidence="13">
    <location>
        <begin position="99"/>
        <end position="152"/>
    </location>
</feature>
<evidence type="ECO:0000313" key="15">
    <source>
        <dbReference type="Proteomes" id="UP000377595"/>
    </source>
</evidence>
<evidence type="ECO:0000313" key="14">
    <source>
        <dbReference type="EMBL" id="GES18092.1"/>
    </source>
</evidence>
<evidence type="ECO:0000256" key="2">
    <source>
        <dbReference type="ARBA" id="ARBA00004236"/>
    </source>
</evidence>
<dbReference type="InterPro" id="IPR003660">
    <property type="entry name" value="HAMP_dom"/>
</dbReference>
<keyword evidence="8 11" id="KW-1133">Transmembrane helix</keyword>
<dbReference type="Pfam" id="PF00512">
    <property type="entry name" value="HisKA"/>
    <property type="match status" value="1"/>
</dbReference>
<dbReference type="SMART" id="SM00304">
    <property type="entry name" value="HAMP"/>
    <property type="match status" value="1"/>
</dbReference>
<keyword evidence="6 11" id="KW-0812">Transmembrane</keyword>
<keyword evidence="10 11" id="KW-0472">Membrane</keyword>
<feature type="domain" description="Histidine kinase" evidence="12">
    <location>
        <begin position="160"/>
        <end position="374"/>
    </location>
</feature>
<evidence type="ECO:0000256" key="4">
    <source>
        <dbReference type="ARBA" id="ARBA00022553"/>
    </source>
</evidence>
<evidence type="ECO:0000256" key="1">
    <source>
        <dbReference type="ARBA" id="ARBA00000085"/>
    </source>
</evidence>
<keyword evidence="4" id="KW-0597">Phosphoprotein</keyword>
<dbReference type="SUPFAM" id="SSF47384">
    <property type="entry name" value="Homodimeric domain of signal transducing histidine kinase"/>
    <property type="match status" value="1"/>
</dbReference>
<dbReference type="InterPro" id="IPR004358">
    <property type="entry name" value="Sig_transdc_His_kin-like_C"/>
</dbReference>
<dbReference type="Gene3D" id="3.30.565.10">
    <property type="entry name" value="Histidine kinase-like ATPase, C-terminal domain"/>
    <property type="match status" value="1"/>
</dbReference>
<feature type="transmembrane region" description="Helical" evidence="11">
    <location>
        <begin position="12"/>
        <end position="31"/>
    </location>
</feature>
<dbReference type="SMART" id="SM00387">
    <property type="entry name" value="HATPase_c"/>
    <property type="match status" value="1"/>
</dbReference>
<dbReference type="PANTHER" id="PTHR45436">
    <property type="entry name" value="SENSOR HISTIDINE KINASE YKOH"/>
    <property type="match status" value="1"/>
</dbReference>
<dbReference type="GO" id="GO:0005886">
    <property type="term" value="C:plasma membrane"/>
    <property type="evidence" value="ECO:0007669"/>
    <property type="project" value="UniProtKB-SubCell"/>
</dbReference>
<dbReference type="PRINTS" id="PR00344">
    <property type="entry name" value="BCTRLSENSOR"/>
</dbReference>
<comment type="subcellular location">
    <subcellularLocation>
        <location evidence="2">Cell membrane</location>
    </subcellularLocation>
</comment>
<evidence type="ECO:0000259" key="12">
    <source>
        <dbReference type="PROSITE" id="PS50109"/>
    </source>
</evidence>
<keyword evidence="7 14" id="KW-0418">Kinase</keyword>
<dbReference type="GO" id="GO:0000155">
    <property type="term" value="F:phosphorelay sensor kinase activity"/>
    <property type="evidence" value="ECO:0007669"/>
    <property type="project" value="InterPro"/>
</dbReference>
<evidence type="ECO:0000256" key="5">
    <source>
        <dbReference type="ARBA" id="ARBA00022679"/>
    </source>
</evidence>
<name>A0A5M3XBF4_9ACTN</name>
<evidence type="ECO:0000256" key="11">
    <source>
        <dbReference type="SAM" id="Phobius"/>
    </source>
</evidence>
<dbReference type="AlphaFoldDB" id="A0A5M3XBF4"/>